<name>A0AAQ3RY62_VIGMU</name>
<dbReference type="Proteomes" id="UP001374535">
    <property type="component" value="Chromosome 5"/>
</dbReference>
<proteinExistence type="predicted"/>
<reference evidence="1 2" key="1">
    <citation type="journal article" date="2023" name="Life. Sci Alliance">
        <title>Evolutionary insights into 3D genome organization and epigenetic landscape of Vigna mungo.</title>
        <authorList>
            <person name="Junaid A."/>
            <person name="Singh B."/>
            <person name="Bhatia S."/>
        </authorList>
    </citation>
    <scope>NUCLEOTIDE SEQUENCE [LARGE SCALE GENOMIC DNA]</scope>
    <source>
        <strain evidence="1">Urdbean</strain>
    </source>
</reference>
<organism evidence="1 2">
    <name type="scientific">Vigna mungo</name>
    <name type="common">Black gram</name>
    <name type="synonym">Phaseolus mungo</name>
    <dbReference type="NCBI Taxonomy" id="3915"/>
    <lineage>
        <taxon>Eukaryota</taxon>
        <taxon>Viridiplantae</taxon>
        <taxon>Streptophyta</taxon>
        <taxon>Embryophyta</taxon>
        <taxon>Tracheophyta</taxon>
        <taxon>Spermatophyta</taxon>
        <taxon>Magnoliopsida</taxon>
        <taxon>eudicotyledons</taxon>
        <taxon>Gunneridae</taxon>
        <taxon>Pentapetalae</taxon>
        <taxon>rosids</taxon>
        <taxon>fabids</taxon>
        <taxon>Fabales</taxon>
        <taxon>Fabaceae</taxon>
        <taxon>Papilionoideae</taxon>
        <taxon>50 kb inversion clade</taxon>
        <taxon>NPAAA clade</taxon>
        <taxon>indigoferoid/millettioid clade</taxon>
        <taxon>Phaseoleae</taxon>
        <taxon>Vigna</taxon>
    </lineage>
</organism>
<sequence length="133" mass="15268">PKQKKKENGKGKEPKTDSEALIFNKLCFTLLFICHCSDQHLRLVSFGPWSLRFDPWNRVAASCLLLLKNPRSRVCELGKEACMSFCQNEKGNRRPHQICLSRSMKHCISFSYQKGLQLFSVLGLWQLLPASLI</sequence>
<keyword evidence="2" id="KW-1185">Reference proteome</keyword>
<dbReference type="EMBL" id="CP144696">
    <property type="protein sequence ID" value="WVZ09438.1"/>
    <property type="molecule type" value="Genomic_DNA"/>
</dbReference>
<dbReference type="AlphaFoldDB" id="A0AAQ3RY62"/>
<evidence type="ECO:0000313" key="1">
    <source>
        <dbReference type="EMBL" id="WVZ09438.1"/>
    </source>
</evidence>
<feature type="non-terminal residue" evidence="1">
    <location>
        <position position="1"/>
    </location>
</feature>
<evidence type="ECO:0000313" key="2">
    <source>
        <dbReference type="Proteomes" id="UP001374535"/>
    </source>
</evidence>
<accession>A0AAQ3RY62</accession>
<protein>
    <submittedName>
        <fullName evidence="1">Uncharacterized protein</fullName>
    </submittedName>
</protein>
<gene>
    <name evidence="1" type="ORF">V8G54_013968</name>
</gene>